<dbReference type="Proteomes" id="UP000006650">
    <property type="component" value="Chromosome"/>
</dbReference>
<evidence type="ECO:0000313" key="1">
    <source>
        <dbReference type="EMBL" id="ACU93013.1"/>
    </source>
</evidence>
<evidence type="ECO:0000313" key="2">
    <source>
        <dbReference type="Proteomes" id="UP000006650"/>
    </source>
</evidence>
<dbReference type="EMBL" id="CP001632">
    <property type="protein sequence ID" value="ACU93013.1"/>
    <property type="molecule type" value="Genomic_DNA"/>
</dbReference>
<protein>
    <submittedName>
        <fullName evidence="1">Uncharacterized protein</fullName>
    </submittedName>
</protein>
<organism evidence="1 2">
    <name type="scientific">Capnocytophaga ochracea (strain ATCC 27872 / DSM 7271 / CCUG 9716 / JCM 12966 / NCTC 12371 / SS31 / VPI 2845)</name>
    <name type="common">Bacteroides ochraceus</name>
    <dbReference type="NCBI Taxonomy" id="521097"/>
    <lineage>
        <taxon>Bacteria</taxon>
        <taxon>Pseudomonadati</taxon>
        <taxon>Bacteroidota</taxon>
        <taxon>Flavobacteriia</taxon>
        <taxon>Flavobacteriales</taxon>
        <taxon>Flavobacteriaceae</taxon>
        <taxon>Capnocytophaga</taxon>
    </lineage>
</organism>
<gene>
    <name evidence="1" type="ordered locus">Coch_1467</name>
</gene>
<reference evidence="1 2" key="1">
    <citation type="journal article" date="2009" name="Stand. Genomic Sci.">
        <title>Complete genome sequence of Capnocytophaga ochracea type strain (VPI 2845).</title>
        <authorList>
            <person name="Mavrommatis K."/>
            <person name="Gronow S."/>
            <person name="Saunders E."/>
            <person name="Land M."/>
            <person name="Lapidus A."/>
            <person name="Copeland A."/>
            <person name="Glavina Del Rio T."/>
            <person name="Nolan M."/>
            <person name="Lucas S."/>
            <person name="Chen F."/>
            <person name="Tice H."/>
            <person name="Cheng J.F."/>
            <person name="Bruce D."/>
            <person name="Goodwin L."/>
            <person name="Pitluck S."/>
            <person name="Pati A."/>
            <person name="Ivanova N."/>
            <person name="Chen A."/>
            <person name="Palaniappan K."/>
            <person name="Chain P."/>
            <person name="Hauser L."/>
            <person name="Chang Y.J."/>
            <person name="Jeffries C.D."/>
            <person name="Brettin T."/>
            <person name="Detter J.C."/>
            <person name="Han C."/>
            <person name="Bristow J."/>
            <person name="Goker M."/>
            <person name="Rohde M."/>
            <person name="Eisen J.A."/>
            <person name="Markowitz V."/>
            <person name="Kyrpides N.C."/>
            <person name="Klenk H.P."/>
            <person name="Hugenholtz P."/>
        </authorList>
    </citation>
    <scope>NUCLEOTIDE SEQUENCE [LARGE SCALE GENOMIC DNA]</scope>
    <source>
        <strain evidence="2">ATCC 27872 / DSM 7271 / JCM 12966 / VPI 2845</strain>
    </source>
</reference>
<dbReference type="KEGG" id="coc:Coch_1467"/>
<keyword evidence="2" id="KW-1185">Reference proteome</keyword>
<proteinExistence type="predicted"/>
<name>C7M6E7_CAPOD</name>
<accession>C7M6E7</accession>
<sequence length="65" mass="7456">MHALATSLLDFTDYDTNTIVNQYCTYRTDINIIPKILMDDGGSENSKGNGRFQKRLECNFDEKGY</sequence>
<dbReference type="HOGENOM" id="CLU_2841703_0_0_10"/>
<dbReference type="AlphaFoldDB" id="C7M6E7"/>